<protein>
    <submittedName>
        <fullName evidence="2">Uncharacterized protein</fullName>
    </submittedName>
</protein>
<keyword evidence="1" id="KW-0812">Transmembrane</keyword>
<keyword evidence="1" id="KW-1133">Transmembrane helix</keyword>
<name>A0A059AYQ0_EUCGR</name>
<dbReference type="EMBL" id="KK198760">
    <property type="protein sequence ID" value="KCW59107.1"/>
    <property type="molecule type" value="Genomic_DNA"/>
</dbReference>
<feature type="transmembrane region" description="Helical" evidence="1">
    <location>
        <begin position="57"/>
        <end position="75"/>
    </location>
</feature>
<organism evidence="2">
    <name type="scientific">Eucalyptus grandis</name>
    <name type="common">Flooded gum</name>
    <dbReference type="NCBI Taxonomy" id="71139"/>
    <lineage>
        <taxon>Eukaryota</taxon>
        <taxon>Viridiplantae</taxon>
        <taxon>Streptophyta</taxon>
        <taxon>Embryophyta</taxon>
        <taxon>Tracheophyta</taxon>
        <taxon>Spermatophyta</taxon>
        <taxon>Magnoliopsida</taxon>
        <taxon>eudicotyledons</taxon>
        <taxon>Gunneridae</taxon>
        <taxon>Pentapetalae</taxon>
        <taxon>rosids</taxon>
        <taxon>malvids</taxon>
        <taxon>Myrtales</taxon>
        <taxon>Myrtaceae</taxon>
        <taxon>Myrtoideae</taxon>
        <taxon>Eucalypteae</taxon>
        <taxon>Eucalyptus</taxon>
    </lineage>
</organism>
<sequence length="76" mass="8661">MLYSLPIDGNSYLQNTSPLVITTCSTFCLRDDNNEFVFVVGQSEIGWSDLDVVVQRAGLLIIYCELMVYFVLWLCD</sequence>
<gene>
    <name evidence="2" type="ORF">EUGRSUZ_H01729</name>
</gene>
<proteinExistence type="predicted"/>
<dbReference type="AlphaFoldDB" id="A0A059AYQ0"/>
<evidence type="ECO:0000256" key="1">
    <source>
        <dbReference type="SAM" id="Phobius"/>
    </source>
</evidence>
<dbReference type="Gramene" id="KCW59107">
    <property type="protein sequence ID" value="KCW59107"/>
    <property type="gene ID" value="EUGRSUZ_H01729"/>
</dbReference>
<accession>A0A059AYQ0</accession>
<evidence type="ECO:0000313" key="2">
    <source>
        <dbReference type="EMBL" id="KCW59107.1"/>
    </source>
</evidence>
<keyword evidence="1" id="KW-0472">Membrane</keyword>
<reference evidence="2" key="1">
    <citation type="submission" date="2013-07" db="EMBL/GenBank/DDBJ databases">
        <title>The genome of Eucalyptus grandis.</title>
        <authorList>
            <person name="Schmutz J."/>
            <person name="Hayes R."/>
            <person name="Myburg A."/>
            <person name="Tuskan G."/>
            <person name="Grattapaglia D."/>
            <person name="Rokhsar D.S."/>
        </authorList>
    </citation>
    <scope>NUCLEOTIDE SEQUENCE</scope>
    <source>
        <tissue evidence="2">Leaf extractions</tissue>
    </source>
</reference>
<dbReference type="InParanoid" id="A0A059AYQ0"/>